<accession>A0ACB7EPC2</accession>
<sequence length="889" mass="98493">MEKFFKPVHSPCGPDEIKVRKHHHHHHHHQEPQSHRYTMPDDTDRNTDESQGPHHHHHQHGHYLHDNPHHNAHHRHQTQQFHHSEEDELLYDHETPVTLSRASSSSLSSSSSSTSFSSWYTDASSNDPFSLRHAAHPQHSLSCSNIADVRRGFREFDSSEPIVFATIKQGKNRSVCSEIHNNSEKKGKHVFSSLDRSHSRSDEGLLQGNESDLGGEQSRVPYMNYGPLCKTASLNRSLVFSEEDIVLGVPKGPKRAVSSSQLPTKGILKNKKPHIDIRKAKSMEALSPRVSKGQDPSGQKGKGITQAEIEQAKANFVQGKMQFSAFLDEITKQVISPSALTILGVNNNKTTGKTPSSVRTPVPVKPQLPPKKHRESFGEERDQQPKQHSRHEKSARSSSRKHSDSSNPDKLFSYTAKNHHGSPPPHHYPYSPSHNTHHGSSRNRRTSPTEGSMSGDRYGRCGPHLTDGTSTSPEPSQPKQRHHRKQQPAASYTQHTQPVPQHQPQQVHPGPDVEPGLGSESSSTKSDSSRVRDAGASTATSHSSEQSGRHHSQHVGHSEQHKDTPCDADHLNALQEENADLHQNLLQTVVCIESLEAELQRTRDELSHVKEKYKSLLETHTGTKQANNLLGEHLHIASESLSSERKFLLGRVSQLSSELEDAHRTIAAMENINVPCLVKELLEKHFNSAEAIQKFLMTPAPISHSATSSQAHSESHVPKMEEAAHDWLIKSDTRPQRATAFIPFKQGGPTADTEGSLTGQNESRHSPPFSAADISNAIYKKMAASYAARPQPLYPQSQHQQPPQGANHADNPPNLQDTYVGGDSWGGKGEVKVTLLEQDVVDVTSMSAQQILDEFLQQLQPLKETGGGKEQQGGQEWVGGAERRGKLAD</sequence>
<comment type="caution">
    <text evidence="1">The sequence shown here is derived from an EMBL/GenBank/DDBJ whole genome shotgun (WGS) entry which is preliminary data.</text>
</comment>
<proteinExistence type="predicted"/>
<evidence type="ECO:0000313" key="1">
    <source>
        <dbReference type="EMBL" id="KAG8003977.1"/>
    </source>
</evidence>
<reference evidence="1" key="1">
    <citation type="submission" date="2020-04" db="EMBL/GenBank/DDBJ databases">
        <title>A chromosome-scale assembly and high-density genetic map of the yellow drum (Nibea albiflora) genome.</title>
        <authorList>
            <person name="Xu D."/>
            <person name="Zhang W."/>
            <person name="Chen R."/>
            <person name="Tan P."/>
            <person name="Wang L."/>
            <person name="Song H."/>
            <person name="Tian L."/>
            <person name="Zhu Q."/>
            <person name="Wang B."/>
        </authorList>
    </citation>
    <scope>NUCLEOTIDE SEQUENCE</scope>
    <source>
        <strain evidence="1">ZJHYS-2018</strain>
    </source>
</reference>
<dbReference type="EMBL" id="CM024791">
    <property type="protein sequence ID" value="KAG8003977.1"/>
    <property type="molecule type" value="Genomic_DNA"/>
</dbReference>
<organism evidence="1 2">
    <name type="scientific">Nibea albiflora</name>
    <name type="common">Yellow drum</name>
    <name type="synonym">Corvina albiflora</name>
    <dbReference type="NCBI Taxonomy" id="240163"/>
    <lineage>
        <taxon>Eukaryota</taxon>
        <taxon>Metazoa</taxon>
        <taxon>Chordata</taxon>
        <taxon>Craniata</taxon>
        <taxon>Vertebrata</taxon>
        <taxon>Euteleostomi</taxon>
        <taxon>Actinopterygii</taxon>
        <taxon>Neopterygii</taxon>
        <taxon>Teleostei</taxon>
        <taxon>Neoteleostei</taxon>
        <taxon>Acanthomorphata</taxon>
        <taxon>Eupercaria</taxon>
        <taxon>Sciaenidae</taxon>
        <taxon>Nibea</taxon>
    </lineage>
</organism>
<keyword evidence="2" id="KW-1185">Reference proteome</keyword>
<protein>
    <submittedName>
        <fullName evidence="1">Tight junction-associated protein 1</fullName>
    </submittedName>
</protein>
<name>A0ACB7EPC2_NIBAL</name>
<dbReference type="Proteomes" id="UP000805704">
    <property type="component" value="Chromosome 3"/>
</dbReference>
<gene>
    <name evidence="1" type="primary">TJAP1.5</name>
    <name evidence="1" type="ORF">GBF38_008012</name>
</gene>
<evidence type="ECO:0000313" key="2">
    <source>
        <dbReference type="Proteomes" id="UP000805704"/>
    </source>
</evidence>